<evidence type="ECO:0000256" key="1">
    <source>
        <dbReference type="SAM" id="MobiDB-lite"/>
    </source>
</evidence>
<dbReference type="Gramene" id="AUR62002695-RA">
    <property type="protein sequence ID" value="AUR62002695-RA:cds"/>
    <property type="gene ID" value="AUR62002695"/>
</dbReference>
<dbReference type="OMA" id="CHSAMWK"/>
<evidence type="ECO:0000313" key="3">
    <source>
        <dbReference type="Proteomes" id="UP000596660"/>
    </source>
</evidence>
<name>A0A803KUI7_CHEQI</name>
<sequence>MSSIKPVCHSAMWKLPDGTNTANGSGSVHRQNGVATSSTSTPVPNSQSQTVVVENPMSFDGSGKLVSNVVVGVTTEKK</sequence>
<dbReference type="AlphaFoldDB" id="A0A803KUI7"/>
<accession>A0A803KUI7</accession>
<proteinExistence type="predicted"/>
<organism evidence="2 3">
    <name type="scientific">Chenopodium quinoa</name>
    <name type="common">Quinoa</name>
    <dbReference type="NCBI Taxonomy" id="63459"/>
    <lineage>
        <taxon>Eukaryota</taxon>
        <taxon>Viridiplantae</taxon>
        <taxon>Streptophyta</taxon>
        <taxon>Embryophyta</taxon>
        <taxon>Tracheophyta</taxon>
        <taxon>Spermatophyta</taxon>
        <taxon>Magnoliopsida</taxon>
        <taxon>eudicotyledons</taxon>
        <taxon>Gunneridae</taxon>
        <taxon>Pentapetalae</taxon>
        <taxon>Caryophyllales</taxon>
        <taxon>Chenopodiaceae</taxon>
        <taxon>Chenopodioideae</taxon>
        <taxon>Atripliceae</taxon>
        <taxon>Chenopodium</taxon>
    </lineage>
</organism>
<feature type="region of interest" description="Disordered" evidence="1">
    <location>
        <begin position="15"/>
        <end position="48"/>
    </location>
</feature>
<dbReference type="Proteomes" id="UP000596660">
    <property type="component" value="Unplaced"/>
</dbReference>
<keyword evidence="3" id="KW-1185">Reference proteome</keyword>
<reference evidence="2" key="2">
    <citation type="submission" date="2021-03" db="UniProtKB">
        <authorList>
            <consortium name="EnsemblPlants"/>
        </authorList>
    </citation>
    <scope>IDENTIFICATION</scope>
</reference>
<evidence type="ECO:0000313" key="2">
    <source>
        <dbReference type="EnsemblPlants" id="AUR62002695-RA:cds"/>
    </source>
</evidence>
<dbReference type="EnsemblPlants" id="AUR62002695-RA">
    <property type="protein sequence ID" value="AUR62002695-RA:cds"/>
    <property type="gene ID" value="AUR62002695"/>
</dbReference>
<reference evidence="2" key="1">
    <citation type="journal article" date="2017" name="Nature">
        <title>The genome of Chenopodium quinoa.</title>
        <authorList>
            <person name="Jarvis D.E."/>
            <person name="Ho Y.S."/>
            <person name="Lightfoot D.J."/>
            <person name="Schmoeckel S.M."/>
            <person name="Li B."/>
            <person name="Borm T.J.A."/>
            <person name="Ohyanagi H."/>
            <person name="Mineta K."/>
            <person name="Michell C.T."/>
            <person name="Saber N."/>
            <person name="Kharbatia N.M."/>
            <person name="Rupper R.R."/>
            <person name="Sharp A.R."/>
            <person name="Dally N."/>
            <person name="Boughton B.A."/>
            <person name="Woo Y.H."/>
            <person name="Gao G."/>
            <person name="Schijlen E.G.W.M."/>
            <person name="Guo X."/>
            <person name="Momin A.A."/>
            <person name="Negrao S."/>
            <person name="Al-Babili S."/>
            <person name="Gehring C."/>
            <person name="Roessner U."/>
            <person name="Jung C."/>
            <person name="Murphy K."/>
            <person name="Arold S.T."/>
            <person name="Gojobori T."/>
            <person name="van der Linden C.G."/>
            <person name="van Loo E.N."/>
            <person name="Jellen E.N."/>
            <person name="Maughan P.J."/>
            <person name="Tester M."/>
        </authorList>
    </citation>
    <scope>NUCLEOTIDE SEQUENCE [LARGE SCALE GENOMIC DNA]</scope>
    <source>
        <strain evidence="2">cv. PI 614886</strain>
    </source>
</reference>
<protein>
    <submittedName>
        <fullName evidence="2">Uncharacterized protein</fullName>
    </submittedName>
</protein>
<feature type="compositionally biased region" description="Polar residues" evidence="1">
    <location>
        <begin position="18"/>
        <end position="48"/>
    </location>
</feature>